<evidence type="ECO:0000256" key="3">
    <source>
        <dbReference type="ARBA" id="ARBA00004496"/>
    </source>
</evidence>
<gene>
    <name evidence="15" type="ORF">PCASD_00176</name>
    <name evidence="14" type="ORF">PCASD_09289</name>
</gene>
<dbReference type="GO" id="GO:0004518">
    <property type="term" value="F:nuclease activity"/>
    <property type="evidence" value="ECO:0007669"/>
    <property type="project" value="UniProtKB-KW"/>
</dbReference>
<protein>
    <recommendedName>
        <fullName evidence="5">Putative nuclease HARBI1</fullName>
    </recommendedName>
    <alternativeName>
        <fullName evidence="11">Harbinger transposase-derived nuclease</fullName>
    </alternativeName>
</protein>
<feature type="domain" description="DDE Tnp4" evidence="13">
    <location>
        <begin position="252"/>
        <end position="409"/>
    </location>
</feature>
<dbReference type="EMBL" id="PGCI01000001">
    <property type="protein sequence ID" value="PLW52338.1"/>
    <property type="molecule type" value="Genomic_DNA"/>
</dbReference>
<dbReference type="AlphaFoldDB" id="A0A2N5TFL3"/>
<dbReference type="InterPro" id="IPR027806">
    <property type="entry name" value="HARBI1_dom"/>
</dbReference>
<dbReference type="InterPro" id="IPR045249">
    <property type="entry name" value="HARBI1-like"/>
</dbReference>
<dbReference type="PANTHER" id="PTHR22930">
    <property type="match status" value="1"/>
</dbReference>
<evidence type="ECO:0000256" key="7">
    <source>
        <dbReference type="ARBA" id="ARBA00022722"/>
    </source>
</evidence>
<evidence type="ECO:0000256" key="11">
    <source>
        <dbReference type="ARBA" id="ARBA00030126"/>
    </source>
</evidence>
<dbReference type="PANTHER" id="PTHR22930:SF85">
    <property type="entry name" value="GH03217P-RELATED"/>
    <property type="match status" value="1"/>
</dbReference>
<dbReference type="PRINTS" id="PR02086">
    <property type="entry name" value="PUTNUCHARBI1"/>
</dbReference>
<evidence type="ECO:0000256" key="8">
    <source>
        <dbReference type="ARBA" id="ARBA00022723"/>
    </source>
</evidence>
<dbReference type="GO" id="GO:0016787">
    <property type="term" value="F:hydrolase activity"/>
    <property type="evidence" value="ECO:0007669"/>
    <property type="project" value="UniProtKB-KW"/>
</dbReference>
<comment type="caution">
    <text evidence="14">The sequence shown here is derived from an EMBL/GenBank/DDBJ whole genome shotgun (WGS) entry which is preliminary data.</text>
</comment>
<comment type="function">
    <text evidence="12">Transposase-derived protein that may have nuclease activity. Does not have transposase activity.</text>
</comment>
<evidence type="ECO:0000256" key="9">
    <source>
        <dbReference type="ARBA" id="ARBA00022801"/>
    </source>
</evidence>
<comment type="subcellular location">
    <subcellularLocation>
        <location evidence="3">Cytoplasm</location>
    </subcellularLocation>
    <subcellularLocation>
        <location evidence="2">Nucleus</location>
    </subcellularLocation>
</comment>
<evidence type="ECO:0000256" key="6">
    <source>
        <dbReference type="ARBA" id="ARBA00022490"/>
    </source>
</evidence>
<proteinExistence type="inferred from homology"/>
<reference evidence="14 16" key="1">
    <citation type="submission" date="2017-11" db="EMBL/GenBank/DDBJ databases">
        <title>De novo assembly and phasing of dikaryotic genomes from two isolates of Puccinia coronata f. sp. avenae, the causal agent of oat crown rust.</title>
        <authorList>
            <person name="Miller M.E."/>
            <person name="Zhang Y."/>
            <person name="Omidvar V."/>
            <person name="Sperschneider J."/>
            <person name="Schwessinger B."/>
            <person name="Raley C."/>
            <person name="Palmer J.M."/>
            <person name="Garnica D."/>
            <person name="Upadhyaya N."/>
            <person name="Rathjen J."/>
            <person name="Taylor J.M."/>
            <person name="Park R.F."/>
            <person name="Dodds P.N."/>
            <person name="Hirsch C.D."/>
            <person name="Kianian S.F."/>
            <person name="Figueroa M."/>
        </authorList>
    </citation>
    <scope>NUCLEOTIDE SEQUENCE [LARGE SCALE GENOMIC DNA]</scope>
    <source>
        <strain evidence="14">12SD80</strain>
    </source>
</reference>
<accession>A0A2N5TFL3</accession>
<keyword evidence="10" id="KW-0539">Nucleus</keyword>
<evidence type="ECO:0000256" key="12">
    <source>
        <dbReference type="ARBA" id="ARBA00045850"/>
    </source>
</evidence>
<organism evidence="14 16">
    <name type="scientific">Puccinia coronata f. sp. avenae</name>
    <dbReference type="NCBI Taxonomy" id="200324"/>
    <lineage>
        <taxon>Eukaryota</taxon>
        <taxon>Fungi</taxon>
        <taxon>Dikarya</taxon>
        <taxon>Basidiomycota</taxon>
        <taxon>Pucciniomycotina</taxon>
        <taxon>Pucciniomycetes</taxon>
        <taxon>Pucciniales</taxon>
        <taxon>Pucciniaceae</taxon>
        <taxon>Puccinia</taxon>
    </lineage>
</organism>
<evidence type="ECO:0000313" key="15">
    <source>
        <dbReference type="EMBL" id="PLW52338.1"/>
    </source>
</evidence>
<evidence type="ECO:0000256" key="10">
    <source>
        <dbReference type="ARBA" id="ARBA00023242"/>
    </source>
</evidence>
<dbReference type="EMBL" id="PGCI01000612">
    <property type="protein sequence ID" value="PLW24296.1"/>
    <property type="molecule type" value="Genomic_DNA"/>
</dbReference>
<dbReference type="GO" id="GO:0005634">
    <property type="term" value="C:nucleus"/>
    <property type="evidence" value="ECO:0007669"/>
    <property type="project" value="UniProtKB-SubCell"/>
</dbReference>
<keyword evidence="9" id="KW-0378">Hydrolase</keyword>
<dbReference type="GO" id="GO:0046872">
    <property type="term" value="F:metal ion binding"/>
    <property type="evidence" value="ECO:0007669"/>
    <property type="project" value="UniProtKB-KW"/>
</dbReference>
<name>A0A2N5TFL3_9BASI</name>
<dbReference type="Proteomes" id="UP000235392">
    <property type="component" value="Unassembled WGS sequence"/>
</dbReference>
<evidence type="ECO:0000313" key="16">
    <source>
        <dbReference type="Proteomes" id="UP000235392"/>
    </source>
</evidence>
<dbReference type="InterPro" id="IPR026103">
    <property type="entry name" value="HARBI1_animal"/>
</dbReference>
<evidence type="ECO:0000256" key="4">
    <source>
        <dbReference type="ARBA" id="ARBA00006958"/>
    </source>
</evidence>
<evidence type="ECO:0000256" key="1">
    <source>
        <dbReference type="ARBA" id="ARBA00001968"/>
    </source>
</evidence>
<comment type="cofactor">
    <cofactor evidence="1">
        <name>a divalent metal cation</name>
        <dbReference type="ChEBI" id="CHEBI:60240"/>
    </cofactor>
</comment>
<keyword evidence="7" id="KW-0540">Nuclease</keyword>
<evidence type="ECO:0000313" key="14">
    <source>
        <dbReference type="EMBL" id="PLW24296.1"/>
    </source>
</evidence>
<evidence type="ECO:0000256" key="2">
    <source>
        <dbReference type="ARBA" id="ARBA00004123"/>
    </source>
</evidence>
<evidence type="ECO:0000259" key="13">
    <source>
        <dbReference type="Pfam" id="PF13359"/>
    </source>
</evidence>
<keyword evidence="8" id="KW-0479">Metal-binding</keyword>
<dbReference type="Pfam" id="PF13359">
    <property type="entry name" value="DDE_Tnp_4"/>
    <property type="match status" value="1"/>
</dbReference>
<keyword evidence="6" id="KW-0963">Cytoplasm</keyword>
<evidence type="ECO:0000256" key="5">
    <source>
        <dbReference type="ARBA" id="ARBA00015519"/>
    </source>
</evidence>
<comment type="similarity">
    <text evidence="4">Belongs to the HARBI1 family.</text>
</comment>
<dbReference type="GO" id="GO:0005737">
    <property type="term" value="C:cytoplasm"/>
    <property type="evidence" value="ECO:0007669"/>
    <property type="project" value="UniProtKB-SubCell"/>
</dbReference>
<sequence>MIKKGNPRKILVDGNSLDSLKRSAQAPRLNLIMRKISERQEVIRELFMILFLLQLEETDCLVDSSLKMPLIPTIGSIISPNDAGKQLIIDLELEDSARVADLLGYVLSNRYLHDRLPARTRDEFDLGQLFDMRDEDFKQAVRTTKSGFLVLLQKIFLNPVFYSNSHRSQLPIPHQLALTLERLGSNGNGASIGRFSRNLLVGRGTVVKVSRRVIQAINSLSDEFIVWPASDRRREISDVMKHEGFEGCVGFVDGTTIPLYQRPGRDGEVYWDRKKRYSINCQVICDCDKFITLYMTGWPGSCGDSFVFKKMSIHRDSGAYFDPGQYLLADSAYALSTTCIPAYKAPTANIPVNTEFNFCIARSRVRNEHTIGILKGRWASLQHLRLALNSRKDMKQIIRWINACIILHNLLSQLGDAWDELHDDMNNANQPSGLESASNCAEELRNKIQEKCIEFHYNVGTLPICL</sequence>